<gene>
    <name evidence="3" type="ORF">DX116_00980</name>
</gene>
<dbReference type="Pfam" id="PF00171">
    <property type="entry name" value="Aldedh"/>
    <property type="match status" value="1"/>
</dbReference>
<dbReference type="SUPFAM" id="SSF53720">
    <property type="entry name" value="ALDH-like"/>
    <property type="match status" value="1"/>
</dbReference>
<evidence type="ECO:0000313" key="4">
    <source>
        <dbReference type="Proteomes" id="UP000265581"/>
    </source>
</evidence>
<dbReference type="InterPro" id="IPR016162">
    <property type="entry name" value="Ald_DH_N"/>
</dbReference>
<organism evidence="3 4">
    <name type="scientific">Aeromicrobium endophyticum</name>
    <dbReference type="NCBI Taxonomy" id="2292704"/>
    <lineage>
        <taxon>Bacteria</taxon>
        <taxon>Bacillati</taxon>
        <taxon>Actinomycetota</taxon>
        <taxon>Actinomycetes</taxon>
        <taxon>Propionibacteriales</taxon>
        <taxon>Nocardioidaceae</taxon>
        <taxon>Aeromicrobium</taxon>
    </lineage>
</organism>
<sequence length="295" mass="30939">MARLAVIKTYKLYVGGAFPRSESGRTYQVRDEKGTLMANAALASRKDARNAVVAARAGFGRWSGATPYNRGQVLYRIAEMMEARRSELVDLIVSSRGLSAAQARSEVDASIDRVVHFAGWTDKLPAVFGGANAVSGPYFSYSAPEPCGVVAVAAPDESPLLPLVSVVLPALAAGNSVVVVASEADPCVAVTFAEILATSDVPAGVVNVLTGRHGEIMPWLASHADVDGLDLTGVPAAERQQLEVAAAQTVTRVHAPHRAPDFTATPGTARMRAFLETKTVWHPVGAVSLTGGSSY</sequence>
<keyword evidence="1" id="KW-0560">Oxidoreductase</keyword>
<evidence type="ECO:0000313" key="3">
    <source>
        <dbReference type="EMBL" id="REK72250.1"/>
    </source>
</evidence>
<evidence type="ECO:0000256" key="1">
    <source>
        <dbReference type="ARBA" id="ARBA00023002"/>
    </source>
</evidence>
<dbReference type="GO" id="GO:0016491">
    <property type="term" value="F:oxidoreductase activity"/>
    <property type="evidence" value="ECO:0007669"/>
    <property type="project" value="UniProtKB-KW"/>
</dbReference>
<dbReference type="Proteomes" id="UP000265581">
    <property type="component" value="Unassembled WGS sequence"/>
</dbReference>
<dbReference type="Gene3D" id="3.40.605.10">
    <property type="entry name" value="Aldehyde Dehydrogenase, Chain A, domain 1"/>
    <property type="match status" value="1"/>
</dbReference>
<dbReference type="AlphaFoldDB" id="A0A371P9X7"/>
<dbReference type="RefSeq" id="WP_119702383.1">
    <property type="nucleotide sequence ID" value="NZ_JBHSOI010000001.1"/>
</dbReference>
<accession>A0A371P9X7</accession>
<keyword evidence="4" id="KW-1185">Reference proteome</keyword>
<dbReference type="EMBL" id="QUBR01000001">
    <property type="protein sequence ID" value="REK72250.1"/>
    <property type="molecule type" value="Genomic_DNA"/>
</dbReference>
<protein>
    <submittedName>
        <fullName evidence="3">Aldehyde dehydrogenase family protein</fullName>
    </submittedName>
</protein>
<dbReference type="InterPro" id="IPR016161">
    <property type="entry name" value="Ald_DH/histidinol_DH"/>
</dbReference>
<dbReference type="PANTHER" id="PTHR11699">
    <property type="entry name" value="ALDEHYDE DEHYDROGENASE-RELATED"/>
    <property type="match status" value="1"/>
</dbReference>
<proteinExistence type="predicted"/>
<feature type="domain" description="Aldehyde dehydrogenase" evidence="2">
    <location>
        <begin position="27"/>
        <end position="254"/>
    </location>
</feature>
<evidence type="ECO:0000259" key="2">
    <source>
        <dbReference type="Pfam" id="PF00171"/>
    </source>
</evidence>
<comment type="caution">
    <text evidence="3">The sequence shown here is derived from an EMBL/GenBank/DDBJ whole genome shotgun (WGS) entry which is preliminary data.</text>
</comment>
<dbReference type="OrthoDB" id="188583at2"/>
<dbReference type="InterPro" id="IPR015590">
    <property type="entry name" value="Aldehyde_DH_dom"/>
</dbReference>
<reference evidence="3 4" key="1">
    <citation type="submission" date="2018-08" db="EMBL/GenBank/DDBJ databases">
        <title>Aeromicrobium sp. M2KJ-4, whole genome shotgun sequence.</title>
        <authorList>
            <person name="Tuo L."/>
        </authorList>
    </citation>
    <scope>NUCLEOTIDE SEQUENCE [LARGE SCALE GENOMIC DNA]</scope>
    <source>
        <strain evidence="3 4">M2KJ-4</strain>
    </source>
</reference>
<name>A0A371P9X7_9ACTN</name>